<reference evidence="1 2" key="1">
    <citation type="submission" date="2010-11" db="EMBL/GenBank/DDBJ databases">
        <title>The Genome Sequence of Pseudoalteromonas phage pYD6-A.</title>
        <authorList>
            <consortium name="The Broad Institute Genome Sequencing Platform"/>
            <person name="Henn M.R."/>
            <person name="Wolf A."/>
            <person name="Jost G."/>
            <person name="Levin J."/>
            <person name="Malboeuf C."/>
            <person name="Casali M."/>
            <person name="Russ C."/>
            <person name="Lennon N."/>
            <person name="Chapman S.B."/>
            <person name="Erlich R."/>
            <person name="Young S.K."/>
            <person name="Yandava C."/>
            <person name="Zeng Q."/>
            <person name="Alvarado L."/>
            <person name="Anderson S."/>
            <person name="Berlin A."/>
            <person name="Chen Z."/>
            <person name="Freedman E."/>
            <person name="Gellesch M."/>
            <person name="Goldberg J."/>
            <person name="Green L."/>
            <person name="Griggs A."/>
            <person name="Gujja S."/>
            <person name="Heilman E.R."/>
            <person name="Heiman D."/>
            <person name="Hollinger A."/>
            <person name="Howarth C."/>
            <person name="Larson L."/>
            <person name="Mehta T."/>
            <person name="Pearson M."/>
            <person name="Roberts A."/>
            <person name="Ryan E."/>
            <person name="Saif S."/>
            <person name="Shea T."/>
            <person name="Shenoy N."/>
            <person name="Sisk P."/>
            <person name="Stolte C."/>
            <person name="Sykes S."/>
            <person name="White J."/>
            <person name="Haas B."/>
            <person name="Nusbaum C."/>
            <person name="Birren B."/>
        </authorList>
    </citation>
    <scope>NUCLEOTIDE SEQUENCE [LARGE SCALE GENOMIC DNA]</scope>
    <source>
        <strain evidence="2">pYD6-A</strain>
    </source>
</reference>
<evidence type="ECO:0000313" key="2">
    <source>
        <dbReference type="Proteomes" id="UP000204048"/>
    </source>
</evidence>
<name>M4SQI7_9CAUD</name>
<keyword evidence="2" id="KW-1185">Reference proteome</keyword>
<dbReference type="OrthoDB" id="15723at10239"/>
<gene>
    <name evidence="1" type="ORF">PYDG_00038</name>
</gene>
<dbReference type="KEGG" id="vg:15010783"/>
<dbReference type="EMBL" id="JF974296">
    <property type="protein sequence ID" value="AGH57570.1"/>
    <property type="molecule type" value="Genomic_DNA"/>
</dbReference>
<accession>M4SQI7</accession>
<sequence length="116" mass="12989">MPHIDISISNKYRGKAQRANDLGHEFNIPFSLFKRMRLRKTCALTGLKMTLDNSTIDRIDNRKGYIEGNVAGVRADINKLKGTIESVIGSSDDIDWKAVKKMVDATVAHIEKEGTK</sequence>
<dbReference type="Proteomes" id="UP000204048">
    <property type="component" value="Segment"/>
</dbReference>
<dbReference type="RefSeq" id="YP_007674248.1">
    <property type="nucleotide sequence ID" value="NC_020849.1"/>
</dbReference>
<evidence type="ECO:0000313" key="1">
    <source>
        <dbReference type="EMBL" id="AGH57570.1"/>
    </source>
</evidence>
<organism evidence="1 2">
    <name type="scientific">Pseudoalteromonas phage pYD6-A</name>
    <dbReference type="NCBI Taxonomy" id="754052"/>
    <lineage>
        <taxon>Viruses</taxon>
        <taxon>Duplodnaviria</taxon>
        <taxon>Heunggongvirae</taxon>
        <taxon>Uroviricota</taxon>
        <taxon>Caudoviricetes</taxon>
        <taxon>Schitoviridae</taxon>
        <taxon>Fuhrmanvirinae</taxon>
        <taxon>Matsuvirus</taxon>
        <taxon>Matsuvirus pYD6A</taxon>
    </lineage>
</organism>
<proteinExistence type="predicted"/>
<dbReference type="Gene3D" id="3.30.40.220">
    <property type="match status" value="1"/>
</dbReference>
<protein>
    <submittedName>
        <fullName evidence="1">Uncharacterized protein</fullName>
    </submittedName>
</protein>
<dbReference type="GeneID" id="15010783"/>